<dbReference type="NCBIfam" id="TIGR04183">
    <property type="entry name" value="Por_Secre_tail"/>
    <property type="match status" value="1"/>
</dbReference>
<feature type="signal peptide" evidence="1">
    <location>
        <begin position="1"/>
        <end position="19"/>
    </location>
</feature>
<evidence type="ECO:0000313" key="2">
    <source>
        <dbReference type="EMBL" id="ADQ17198.1"/>
    </source>
</evidence>
<dbReference type="eggNOG" id="COG3291">
    <property type="taxonomic scope" value="Bacteria"/>
</dbReference>
<organism evidence="2 3">
    <name type="scientific">Leadbetterella byssophila (strain DSM 17132 / JCM 16389 / KACC 11308 / NBRC 106382 / 4M15)</name>
    <dbReference type="NCBI Taxonomy" id="649349"/>
    <lineage>
        <taxon>Bacteria</taxon>
        <taxon>Pseudomonadati</taxon>
        <taxon>Bacteroidota</taxon>
        <taxon>Cytophagia</taxon>
        <taxon>Cytophagales</taxon>
        <taxon>Leadbetterellaceae</taxon>
        <taxon>Leadbetterella</taxon>
    </lineage>
</organism>
<dbReference type="RefSeq" id="WP_013408247.1">
    <property type="nucleotide sequence ID" value="NC_014655.1"/>
</dbReference>
<protein>
    <recommendedName>
        <fullName evidence="4">Secretion system C-terminal sorting domain-containing protein</fullName>
    </recommendedName>
</protein>
<evidence type="ECO:0000256" key="1">
    <source>
        <dbReference type="SAM" id="SignalP"/>
    </source>
</evidence>
<dbReference type="InterPro" id="IPR008979">
    <property type="entry name" value="Galactose-bd-like_sf"/>
</dbReference>
<dbReference type="eggNOG" id="COG5184">
    <property type="taxonomic scope" value="Bacteria"/>
</dbReference>
<keyword evidence="3" id="KW-1185">Reference proteome</keyword>
<reference key="1">
    <citation type="submission" date="2010-11" db="EMBL/GenBank/DDBJ databases">
        <title>The complete genome of Leadbetterella byssophila DSM 17132.</title>
        <authorList>
            <consortium name="US DOE Joint Genome Institute (JGI-PGF)"/>
            <person name="Lucas S."/>
            <person name="Copeland A."/>
            <person name="Lapidus A."/>
            <person name="Glavina del Rio T."/>
            <person name="Dalin E."/>
            <person name="Tice H."/>
            <person name="Bruce D."/>
            <person name="Goodwin L."/>
            <person name="Pitluck S."/>
            <person name="Kyrpides N."/>
            <person name="Mavromatis K."/>
            <person name="Ivanova N."/>
            <person name="Teshima H."/>
            <person name="Brettin T."/>
            <person name="Detter J.C."/>
            <person name="Han C."/>
            <person name="Tapia R."/>
            <person name="Land M."/>
            <person name="Hauser L."/>
            <person name="Markowitz V."/>
            <person name="Cheng J.-F."/>
            <person name="Hugenholtz P."/>
            <person name="Woyke T."/>
            <person name="Wu D."/>
            <person name="Tindall B."/>
            <person name="Pomrenke H.G."/>
            <person name="Brambilla E."/>
            <person name="Klenk H.-P."/>
            <person name="Eisen J.A."/>
        </authorList>
    </citation>
    <scope>NUCLEOTIDE SEQUENCE [LARGE SCALE GENOMIC DNA]</scope>
    <source>
        <strain>DSM 17132</strain>
    </source>
</reference>
<dbReference type="Proteomes" id="UP000007435">
    <property type="component" value="Chromosome"/>
</dbReference>
<accession>E4RWZ2</accession>
<dbReference type="OrthoDB" id="976481at2"/>
<evidence type="ECO:0008006" key="4">
    <source>
        <dbReference type="Google" id="ProtNLM"/>
    </source>
</evidence>
<dbReference type="HOGENOM" id="CLU_426863_0_0_10"/>
<proteinExistence type="predicted"/>
<dbReference type="KEGG" id="lby:Lbys_1485"/>
<evidence type="ECO:0000313" key="3">
    <source>
        <dbReference type="Proteomes" id="UP000007435"/>
    </source>
</evidence>
<name>E4RWZ2_LEAB4</name>
<dbReference type="SUPFAM" id="SSF49785">
    <property type="entry name" value="Galactose-binding domain-like"/>
    <property type="match status" value="1"/>
</dbReference>
<dbReference type="InterPro" id="IPR026444">
    <property type="entry name" value="Secre_tail"/>
</dbReference>
<feature type="chain" id="PRO_5003188239" description="Secretion system C-terminal sorting domain-containing protein" evidence="1">
    <location>
        <begin position="20"/>
        <end position="641"/>
    </location>
</feature>
<gene>
    <name evidence="2" type="ordered locus">Lbys_1485</name>
</gene>
<sequence>MRTKYYHFFLLLISFCSMAQTKPQNFVLGSYPAQSTTQYTVPGFLSSNSGHNYGSGGNYTLNYGKKDASENGLNRIVKTFNVEGYTYTLTKAVPGAKPFKKVLLERFGNNPPNKLTALFESVAPPNAAASATIYLMPDYVDSMEDLINSYVINRGTDNLLNRYTADNTWNNIVRVDMLLETSVVIPSNQGDREKSGFLLMERGGNDTFKAAAITGVDSDGNPTAFGNIITVQTNKWGETGHNMWSVVVQKDPSDTQMRPSQRITSQPIAGVFINLADLGVSQGEPIYGISIIDSEATSPTTFPSNPAQNANGLDFMAGGGFFTKAILIKGTVWIDKDEDAIKNDGSGSGTNNGNTLWANLVGPDDKVISSIEVDANGDFTLFVAETQRVAGTYKVILTNSERYEGETLTNSDVLENGFYHTGTNFQGTANTADKNGIIEIGSLETRTEDMEGIDFGINRVITPVTLVDFYANQEENHVNLQWTTTSETNNAGFEVQFSEDGKNWNTLGFVKASTIDGNSEDRNVYSFMNLSPVFGQNYYRLKQIDHDGTFAYSPIRALKVSISHLLVWPNPSSGHIKVAVSDAQASQIKSMKVVDMSGRILKEAPSYLENWDISDLKSDAFYILRVDYKNNFSEQIRIYKR</sequence>
<reference evidence="2 3" key="2">
    <citation type="journal article" date="2011" name="Stand. Genomic Sci.">
        <title>Complete genome sequence of Leadbetterella byssophila type strain (4M15).</title>
        <authorList>
            <person name="Abt B."/>
            <person name="Teshima H."/>
            <person name="Lucas S."/>
            <person name="Lapidus A."/>
            <person name="Del Rio T.G."/>
            <person name="Nolan M."/>
            <person name="Tice H."/>
            <person name="Cheng J.F."/>
            <person name="Pitluck S."/>
            <person name="Liolios K."/>
            <person name="Pagani I."/>
            <person name="Ivanova N."/>
            <person name="Mavromatis K."/>
            <person name="Pati A."/>
            <person name="Tapia R."/>
            <person name="Han C."/>
            <person name="Goodwin L."/>
            <person name="Chen A."/>
            <person name="Palaniappan K."/>
            <person name="Land M."/>
            <person name="Hauser L."/>
            <person name="Chang Y.J."/>
            <person name="Jeffries C.D."/>
            <person name="Rohde M."/>
            <person name="Goker M."/>
            <person name="Tindall B.J."/>
            <person name="Detter J.C."/>
            <person name="Woyke T."/>
            <person name="Bristow J."/>
            <person name="Eisen J.A."/>
            <person name="Markowitz V."/>
            <person name="Hugenholtz P."/>
            <person name="Klenk H.P."/>
            <person name="Kyrpides N.C."/>
        </authorList>
    </citation>
    <scope>NUCLEOTIDE SEQUENCE [LARGE SCALE GENOMIC DNA]</scope>
    <source>
        <strain evidence="3">DSM 17132 / JCM 16389 / KACC 11308 / NBRC 106382 / 4M15</strain>
    </source>
</reference>
<dbReference type="AlphaFoldDB" id="E4RWZ2"/>
<keyword evidence="1" id="KW-0732">Signal</keyword>
<dbReference type="STRING" id="649349.Lbys_1485"/>
<dbReference type="EMBL" id="CP002305">
    <property type="protein sequence ID" value="ADQ17198.1"/>
    <property type="molecule type" value="Genomic_DNA"/>
</dbReference>